<dbReference type="EMBL" id="BMPG01000002">
    <property type="protein sequence ID" value="GGL61130.1"/>
    <property type="molecule type" value="Genomic_DNA"/>
</dbReference>
<reference evidence="1" key="1">
    <citation type="journal article" date="2014" name="Int. J. Syst. Evol. Microbiol.">
        <title>Complete genome sequence of Corynebacterium casei LMG S-19264T (=DSM 44701T), isolated from a smear-ripened cheese.</title>
        <authorList>
            <consortium name="US DOE Joint Genome Institute (JGI-PGF)"/>
            <person name="Walter F."/>
            <person name="Albersmeier A."/>
            <person name="Kalinowski J."/>
            <person name="Ruckert C."/>
        </authorList>
    </citation>
    <scope>NUCLEOTIDE SEQUENCE</scope>
    <source>
        <strain evidence="1">JCM 19596</strain>
    </source>
</reference>
<evidence type="ECO:0000313" key="1">
    <source>
        <dbReference type="EMBL" id="GGL61130.1"/>
    </source>
</evidence>
<dbReference type="Proteomes" id="UP000607197">
    <property type="component" value="Unassembled WGS sequence"/>
</dbReference>
<sequence length="172" mass="19005">MVGLARGTVELEPYDESWVAVYEREAERLDALVGEAVEAFAHVGSTAIPGLPAKPIIDLLAVVPDREAGERVANTLIEHGYERRPNDDVDGRIFLARGPPSNRTHYLSVVTPDSDCYREQLAFRDSLRAHPDVRDAYADLKRDLAAEHGDDRATYTAAKSEFVESVLDDALD</sequence>
<dbReference type="InterPro" id="IPR043519">
    <property type="entry name" value="NT_sf"/>
</dbReference>
<dbReference type="Pfam" id="PF04229">
    <property type="entry name" value="GrpB"/>
    <property type="match status" value="1"/>
</dbReference>
<organism evidence="1 2">
    <name type="scientific">Halocalculus aciditolerans</name>
    <dbReference type="NCBI Taxonomy" id="1383812"/>
    <lineage>
        <taxon>Archaea</taxon>
        <taxon>Methanobacteriati</taxon>
        <taxon>Methanobacteriota</taxon>
        <taxon>Stenosarchaea group</taxon>
        <taxon>Halobacteria</taxon>
        <taxon>Halobacteriales</taxon>
        <taxon>Halobacteriaceae</taxon>
        <taxon>Halocalculus</taxon>
    </lineage>
</organism>
<gene>
    <name evidence="1" type="ORF">GCM10009039_19110</name>
</gene>
<evidence type="ECO:0008006" key="3">
    <source>
        <dbReference type="Google" id="ProtNLM"/>
    </source>
</evidence>
<protein>
    <recommendedName>
        <fullName evidence="3">GrpB family protein</fullName>
    </recommendedName>
</protein>
<proteinExistence type="predicted"/>
<evidence type="ECO:0000313" key="2">
    <source>
        <dbReference type="Proteomes" id="UP000607197"/>
    </source>
</evidence>
<dbReference type="SUPFAM" id="SSF81301">
    <property type="entry name" value="Nucleotidyltransferase"/>
    <property type="match status" value="1"/>
</dbReference>
<dbReference type="PANTHER" id="PTHR34822:SF1">
    <property type="entry name" value="GRPB FAMILY PROTEIN"/>
    <property type="match status" value="1"/>
</dbReference>
<dbReference type="OrthoDB" id="330317at2157"/>
<comment type="caution">
    <text evidence="1">The sequence shown here is derived from an EMBL/GenBank/DDBJ whole genome shotgun (WGS) entry which is preliminary data.</text>
</comment>
<reference evidence="1" key="2">
    <citation type="submission" date="2020-09" db="EMBL/GenBank/DDBJ databases">
        <authorList>
            <person name="Sun Q."/>
            <person name="Ohkuma M."/>
        </authorList>
    </citation>
    <scope>NUCLEOTIDE SEQUENCE</scope>
    <source>
        <strain evidence="1">JCM 19596</strain>
    </source>
</reference>
<dbReference type="AlphaFoldDB" id="A0A830FC89"/>
<dbReference type="PANTHER" id="PTHR34822">
    <property type="entry name" value="GRPB DOMAIN PROTEIN (AFU_ORTHOLOGUE AFUA_1G01530)"/>
    <property type="match status" value="1"/>
</dbReference>
<dbReference type="InterPro" id="IPR007344">
    <property type="entry name" value="GrpB/CoaE"/>
</dbReference>
<dbReference type="Gene3D" id="3.30.460.10">
    <property type="entry name" value="Beta Polymerase, domain 2"/>
    <property type="match status" value="1"/>
</dbReference>
<dbReference type="RefSeq" id="WP_188978321.1">
    <property type="nucleotide sequence ID" value="NZ_BMPG01000002.1"/>
</dbReference>
<accession>A0A830FC89</accession>
<keyword evidence="2" id="KW-1185">Reference proteome</keyword>
<name>A0A830FC89_9EURY</name>